<keyword evidence="2" id="KW-1185">Reference proteome</keyword>
<dbReference type="Proteomes" id="UP000295504">
    <property type="component" value="Unassembled WGS sequence"/>
</dbReference>
<organism evidence="1 2">
    <name type="scientific">Serpentinicella alkaliphila</name>
    <dbReference type="NCBI Taxonomy" id="1734049"/>
    <lineage>
        <taxon>Bacteria</taxon>
        <taxon>Bacillati</taxon>
        <taxon>Bacillota</taxon>
        <taxon>Clostridia</taxon>
        <taxon>Peptostreptococcales</taxon>
        <taxon>Natronincolaceae</taxon>
        <taxon>Serpentinicella</taxon>
    </lineage>
</organism>
<name>A0A4R2TGF5_9FIRM</name>
<evidence type="ECO:0000313" key="2">
    <source>
        <dbReference type="Proteomes" id="UP000295504"/>
    </source>
</evidence>
<comment type="caution">
    <text evidence="1">The sequence shown here is derived from an EMBL/GenBank/DDBJ whole genome shotgun (WGS) entry which is preliminary data.</text>
</comment>
<dbReference type="AlphaFoldDB" id="A0A4R2TGF5"/>
<proteinExistence type="predicted"/>
<gene>
    <name evidence="1" type="ORF">EDD79_10528</name>
</gene>
<sequence length="36" mass="4333">MFGKDNNLTNLYSQVKLSIVKFAKYESIKFKHITYY</sequence>
<protein>
    <submittedName>
        <fullName evidence="1">Uncharacterized protein</fullName>
    </submittedName>
</protein>
<evidence type="ECO:0000313" key="1">
    <source>
        <dbReference type="EMBL" id="TCP96298.1"/>
    </source>
</evidence>
<accession>A0A4R2TGF5</accession>
<reference evidence="1 2" key="1">
    <citation type="submission" date="2019-03" db="EMBL/GenBank/DDBJ databases">
        <title>Genomic Encyclopedia of Type Strains, Phase IV (KMG-IV): sequencing the most valuable type-strain genomes for metagenomic binning, comparative biology and taxonomic classification.</title>
        <authorList>
            <person name="Goeker M."/>
        </authorList>
    </citation>
    <scope>NUCLEOTIDE SEQUENCE [LARGE SCALE GENOMIC DNA]</scope>
    <source>
        <strain evidence="1 2">DSM 100013</strain>
    </source>
</reference>
<dbReference type="EMBL" id="SLYC01000052">
    <property type="protein sequence ID" value="TCP96298.1"/>
    <property type="molecule type" value="Genomic_DNA"/>
</dbReference>